<dbReference type="RefSeq" id="WP_114982678.1">
    <property type="nucleotide sequence ID" value="NZ_CP027806.1"/>
</dbReference>
<dbReference type="PANTHER" id="PTHR43478">
    <property type="entry name" value="NA+/H+ ANTIPORTER-RELATED"/>
    <property type="match status" value="1"/>
</dbReference>
<evidence type="ECO:0000256" key="3">
    <source>
        <dbReference type="ARBA" id="ARBA00022692"/>
    </source>
</evidence>
<dbReference type="KEGG" id="cprv:CYPRO_0149"/>
<keyword evidence="9" id="KW-1185">Reference proteome</keyword>
<dbReference type="InterPro" id="IPR018461">
    <property type="entry name" value="Na/H_Antiport_NhaC-like_C"/>
</dbReference>
<feature type="transmembrane region" description="Helical" evidence="6">
    <location>
        <begin position="252"/>
        <end position="269"/>
    </location>
</feature>
<feature type="transmembrane region" description="Helical" evidence="6">
    <location>
        <begin position="68"/>
        <end position="86"/>
    </location>
</feature>
<feature type="transmembrane region" description="Helical" evidence="6">
    <location>
        <begin position="390"/>
        <end position="411"/>
    </location>
</feature>
<feature type="transmembrane region" description="Helical" evidence="6">
    <location>
        <begin position="358"/>
        <end position="378"/>
    </location>
</feature>
<feature type="transmembrane region" description="Helical" evidence="6">
    <location>
        <begin position="533"/>
        <end position="551"/>
    </location>
</feature>
<evidence type="ECO:0000256" key="4">
    <source>
        <dbReference type="ARBA" id="ARBA00022989"/>
    </source>
</evidence>
<keyword evidence="3 6" id="KW-0812">Transmembrane</keyword>
<feature type="transmembrane region" description="Helical" evidence="6">
    <location>
        <begin position="45"/>
        <end position="63"/>
    </location>
</feature>
<dbReference type="Pfam" id="PF03553">
    <property type="entry name" value="Na_H_antiporter"/>
    <property type="match status" value="1"/>
</dbReference>
<evidence type="ECO:0000256" key="5">
    <source>
        <dbReference type="ARBA" id="ARBA00023136"/>
    </source>
</evidence>
<dbReference type="EMBL" id="CP027806">
    <property type="protein sequence ID" value="AXI99436.1"/>
    <property type="molecule type" value="Genomic_DNA"/>
</dbReference>
<evidence type="ECO:0000256" key="1">
    <source>
        <dbReference type="ARBA" id="ARBA00004651"/>
    </source>
</evidence>
<evidence type="ECO:0000259" key="7">
    <source>
        <dbReference type="Pfam" id="PF03553"/>
    </source>
</evidence>
<feature type="transmembrane region" description="Helical" evidence="6">
    <location>
        <begin position="557"/>
        <end position="574"/>
    </location>
</feature>
<name>A0A345UG35_9BACT</name>
<comment type="subcellular location">
    <subcellularLocation>
        <location evidence="1">Cell membrane</location>
        <topology evidence="1">Multi-pass membrane protein</topology>
    </subcellularLocation>
</comment>
<sequence length="585" mass="61329">MKKFTITFFLSALILAVIGWADLSGLGLAFTEGTDPGEDAGFGGFGTWVSLLPPLVAIALALITREVVLSLFAGVWIGALFIAGFNPFTGTADSFGFLISAMSDEYHVAIIMFSLMLGGMVGLMSRGGGTKGVVTVLAKLAKNRTQGQFITWISALFLFFDDYANSLIRGSAMRPMTDRLNISREKLAYIVDSTAAPLAVSAVITTWIGFEITQISNSLSTLAAQTEDAALAAQLQAGADNAFMIFLHSVPYLFYPLLALGFVLMIILMKRDFGPMLDAERRAYSGGGVLRPGAVPASDVNLESLQPLDGKPLRWYNAAIPVLTVVIVAIYGLYSTGASGLEAGERSLTNIIGGADPFAALVWASFAGCFVAMVLVVTQRILSVGEALESFVGGMQSMMMAIIILVLAWGLGEVTQAVGTGSYLASLLQDTLPLVLLPGLVFFIAAVTAFSTGTSWGTMAILFPVVIPLAVVMGAGVGFAGGENYGILLGAISSVMAGAVFGDHCSPISDTTVISSMSSACDLIDHVRTQLPYALVVAVVALLVGEIPAAFGVSPVYGLIVGFVLLYIILRVFGKNPEEVKALAA</sequence>
<dbReference type="AlphaFoldDB" id="A0A345UG35"/>
<keyword evidence="5 6" id="KW-0472">Membrane</keyword>
<protein>
    <submittedName>
        <fullName evidence="8">Transporter, NhaC family</fullName>
    </submittedName>
</protein>
<feature type="transmembrane region" description="Helical" evidence="6">
    <location>
        <begin position="485"/>
        <end position="502"/>
    </location>
</feature>
<feature type="transmembrane region" description="Helical" evidence="6">
    <location>
        <begin position="106"/>
        <end position="124"/>
    </location>
</feature>
<reference evidence="8 9" key="1">
    <citation type="submission" date="2018-03" db="EMBL/GenBank/DDBJ databases">
        <title>Phenotypic and genomic properties of Cyclonatronum proteinivorum gen. nov., sp. nov., a haloalkaliphilic bacteroidete from soda lakes possessing Na+-translocating rhodopsin.</title>
        <authorList>
            <person name="Toshchakov S.V."/>
            <person name="Korzhenkov A."/>
            <person name="Samarov N.I."/>
            <person name="Kublanov I.V."/>
            <person name="Muntyan M.S."/>
            <person name="Sorokin D.Y."/>
        </authorList>
    </citation>
    <scope>NUCLEOTIDE SEQUENCE [LARGE SCALE GENOMIC DNA]</scope>
    <source>
        <strain evidence="8 9">Omega</strain>
    </source>
</reference>
<evidence type="ECO:0000313" key="8">
    <source>
        <dbReference type="EMBL" id="AXI99436.1"/>
    </source>
</evidence>
<dbReference type="PANTHER" id="PTHR43478:SF1">
    <property type="entry name" value="NA+_H+ ANTIPORTER NHAC-LIKE C-TERMINAL DOMAIN-CONTAINING PROTEIN"/>
    <property type="match status" value="1"/>
</dbReference>
<accession>A0A345UG35</accession>
<evidence type="ECO:0000256" key="2">
    <source>
        <dbReference type="ARBA" id="ARBA00022475"/>
    </source>
</evidence>
<evidence type="ECO:0000256" key="6">
    <source>
        <dbReference type="SAM" id="Phobius"/>
    </source>
</evidence>
<feature type="transmembrane region" description="Helical" evidence="6">
    <location>
        <begin position="315"/>
        <end position="334"/>
    </location>
</feature>
<keyword evidence="2" id="KW-1003">Cell membrane</keyword>
<evidence type="ECO:0000313" key="9">
    <source>
        <dbReference type="Proteomes" id="UP000254808"/>
    </source>
</evidence>
<feature type="domain" description="Na+/H+ antiporter NhaC-like C-terminal" evidence="7">
    <location>
        <begin position="236"/>
        <end position="541"/>
    </location>
</feature>
<proteinExistence type="predicted"/>
<gene>
    <name evidence="8" type="ORF">CYPRO_0149</name>
</gene>
<feature type="transmembrane region" description="Helical" evidence="6">
    <location>
        <begin position="187"/>
        <end position="210"/>
    </location>
</feature>
<keyword evidence="4 6" id="KW-1133">Transmembrane helix</keyword>
<dbReference type="GO" id="GO:0005886">
    <property type="term" value="C:plasma membrane"/>
    <property type="evidence" value="ECO:0007669"/>
    <property type="project" value="UniProtKB-SubCell"/>
</dbReference>
<organism evidence="8 9">
    <name type="scientific">Cyclonatronum proteinivorum</name>
    <dbReference type="NCBI Taxonomy" id="1457365"/>
    <lineage>
        <taxon>Bacteria</taxon>
        <taxon>Pseudomonadati</taxon>
        <taxon>Balneolota</taxon>
        <taxon>Balneolia</taxon>
        <taxon>Balneolales</taxon>
        <taxon>Cyclonatronaceae</taxon>
        <taxon>Cyclonatronum</taxon>
    </lineage>
</organism>
<dbReference type="OrthoDB" id="9762978at2"/>
<feature type="transmembrane region" description="Helical" evidence="6">
    <location>
        <begin position="431"/>
        <end position="452"/>
    </location>
</feature>
<dbReference type="Proteomes" id="UP000254808">
    <property type="component" value="Chromosome"/>
</dbReference>
<feature type="transmembrane region" description="Helical" evidence="6">
    <location>
        <begin position="459"/>
        <end position="479"/>
    </location>
</feature>